<organism evidence="8 9">
    <name type="scientific">Gemmata palustris</name>
    <dbReference type="NCBI Taxonomy" id="2822762"/>
    <lineage>
        <taxon>Bacteria</taxon>
        <taxon>Pseudomonadati</taxon>
        <taxon>Planctomycetota</taxon>
        <taxon>Planctomycetia</taxon>
        <taxon>Gemmatales</taxon>
        <taxon>Gemmataceae</taxon>
        <taxon>Gemmata</taxon>
    </lineage>
</organism>
<dbReference type="PANTHER" id="PTHR38107:SF3">
    <property type="entry name" value="LYSOZYME RRRD-RELATED"/>
    <property type="match status" value="1"/>
</dbReference>
<evidence type="ECO:0000256" key="4">
    <source>
        <dbReference type="ARBA" id="ARBA00022801"/>
    </source>
</evidence>
<keyword evidence="6 7" id="KW-0326">Glycosidase</keyword>
<evidence type="ECO:0000256" key="3">
    <source>
        <dbReference type="ARBA" id="ARBA00022638"/>
    </source>
</evidence>
<keyword evidence="9" id="KW-1185">Reference proteome</keyword>
<dbReference type="InterPro" id="IPR051018">
    <property type="entry name" value="Bacteriophage_GH24"/>
</dbReference>
<dbReference type="Proteomes" id="UP000676565">
    <property type="component" value="Unassembled WGS sequence"/>
</dbReference>
<dbReference type="PANTHER" id="PTHR38107">
    <property type="match status" value="1"/>
</dbReference>
<comment type="caution">
    <text evidence="8">The sequence shown here is derived from an EMBL/GenBank/DDBJ whole genome shotgun (WGS) entry which is preliminary data.</text>
</comment>
<keyword evidence="2 7" id="KW-0929">Antimicrobial</keyword>
<evidence type="ECO:0000256" key="2">
    <source>
        <dbReference type="ARBA" id="ARBA00022529"/>
    </source>
</evidence>
<dbReference type="InterPro" id="IPR002196">
    <property type="entry name" value="Glyco_hydro_24"/>
</dbReference>
<evidence type="ECO:0000256" key="7">
    <source>
        <dbReference type="RuleBase" id="RU003788"/>
    </source>
</evidence>
<dbReference type="RefSeq" id="WP_210653461.1">
    <property type="nucleotide sequence ID" value="NZ_JAGKQQ010000001.1"/>
</dbReference>
<evidence type="ECO:0000256" key="5">
    <source>
        <dbReference type="ARBA" id="ARBA00023200"/>
    </source>
</evidence>
<evidence type="ECO:0000256" key="6">
    <source>
        <dbReference type="ARBA" id="ARBA00023295"/>
    </source>
</evidence>
<gene>
    <name evidence="8" type="ORF">J8F10_08810</name>
</gene>
<dbReference type="InterPro" id="IPR034690">
    <property type="entry name" value="Endolysin_T4_type"/>
</dbReference>
<sequence>MILASLLLMLADNPTCRPCKVSPAGIGLIQHFEGYSPFVYEDVAGKKTIGFGHLILPGERFREPMLPDEATKLLEKDAARTVSGVNRMVRVPLRQGQADSLHSFAFNLGTGALQSSTLLKRVNSGRHADVPGEFLLWNKARVGGVLRVFPGLTRRREAESEFYQLD</sequence>
<keyword evidence="4 7" id="KW-0378">Hydrolase</keyword>
<comment type="catalytic activity">
    <reaction evidence="1 7">
        <text>Hydrolysis of (1-&gt;4)-beta-linkages between N-acetylmuramic acid and N-acetyl-D-glucosamine residues in a peptidoglycan and between N-acetyl-D-glucosamine residues in chitodextrins.</text>
        <dbReference type="EC" id="3.2.1.17"/>
    </reaction>
</comment>
<dbReference type="EC" id="3.2.1.17" evidence="7"/>
<dbReference type="HAMAP" id="MF_04110">
    <property type="entry name" value="ENDOLYSIN_T4"/>
    <property type="match status" value="1"/>
</dbReference>
<dbReference type="InterPro" id="IPR023346">
    <property type="entry name" value="Lysozyme-like_dom_sf"/>
</dbReference>
<name>A0ABS5BNR7_9BACT</name>
<accession>A0ABS5BNR7</accession>
<dbReference type="InterPro" id="IPR033907">
    <property type="entry name" value="Endolysin_autolysin"/>
</dbReference>
<dbReference type="CDD" id="cd00737">
    <property type="entry name" value="lyz_endolysin_autolysin"/>
    <property type="match status" value="1"/>
</dbReference>
<dbReference type="SUPFAM" id="SSF53955">
    <property type="entry name" value="Lysozyme-like"/>
    <property type="match status" value="1"/>
</dbReference>
<protein>
    <recommendedName>
        <fullName evidence="7">Lysozyme</fullName>
        <ecNumber evidence="7">3.2.1.17</ecNumber>
    </recommendedName>
</protein>
<evidence type="ECO:0000313" key="9">
    <source>
        <dbReference type="Proteomes" id="UP000676565"/>
    </source>
</evidence>
<dbReference type="InterPro" id="IPR023347">
    <property type="entry name" value="Lysozyme_dom_sf"/>
</dbReference>
<proteinExistence type="inferred from homology"/>
<dbReference type="Gene3D" id="1.10.530.40">
    <property type="match status" value="1"/>
</dbReference>
<keyword evidence="3 7" id="KW-0081">Bacteriolytic enzyme</keyword>
<dbReference type="Pfam" id="PF00959">
    <property type="entry name" value="Phage_lysozyme"/>
    <property type="match status" value="1"/>
</dbReference>
<evidence type="ECO:0000256" key="1">
    <source>
        <dbReference type="ARBA" id="ARBA00000632"/>
    </source>
</evidence>
<comment type="similarity">
    <text evidence="7">Belongs to the glycosyl hydrolase 24 family.</text>
</comment>
<keyword evidence="5" id="KW-1035">Host cytoplasm</keyword>
<dbReference type="EMBL" id="JAGKQQ010000001">
    <property type="protein sequence ID" value="MBP3955379.1"/>
    <property type="molecule type" value="Genomic_DNA"/>
</dbReference>
<evidence type="ECO:0000313" key="8">
    <source>
        <dbReference type="EMBL" id="MBP3955379.1"/>
    </source>
</evidence>
<reference evidence="8 9" key="1">
    <citation type="submission" date="2021-04" db="EMBL/GenBank/DDBJ databases">
        <authorList>
            <person name="Ivanova A."/>
        </authorList>
    </citation>
    <scope>NUCLEOTIDE SEQUENCE [LARGE SCALE GENOMIC DNA]</scope>
    <source>
        <strain evidence="8 9">G18</strain>
    </source>
</reference>